<dbReference type="GO" id="GO:0005524">
    <property type="term" value="F:ATP binding"/>
    <property type="evidence" value="ECO:0007669"/>
    <property type="project" value="UniProtKB-UniRule"/>
</dbReference>
<gene>
    <name evidence="11 13" type="primary">dinG</name>
    <name evidence="13" type="ORF">IB286_03315</name>
</gene>
<evidence type="ECO:0000256" key="3">
    <source>
        <dbReference type="ARBA" id="ARBA00022741"/>
    </source>
</evidence>
<comment type="caution">
    <text evidence="13">The sequence shown here is derived from an EMBL/GenBank/DDBJ whole genome shotgun (WGS) entry which is preliminary data.</text>
</comment>
<dbReference type="AlphaFoldDB" id="A0A927C0N9"/>
<dbReference type="Pfam" id="PF00270">
    <property type="entry name" value="DEAD"/>
    <property type="match status" value="1"/>
</dbReference>
<comment type="catalytic activity">
    <reaction evidence="11">
        <text>ATP + H2O = ADP + phosphate + H(+)</text>
        <dbReference type="Rhea" id="RHEA:13065"/>
        <dbReference type="ChEBI" id="CHEBI:15377"/>
        <dbReference type="ChEBI" id="CHEBI:15378"/>
        <dbReference type="ChEBI" id="CHEBI:30616"/>
        <dbReference type="ChEBI" id="CHEBI:43474"/>
        <dbReference type="ChEBI" id="CHEBI:456216"/>
        <dbReference type="EC" id="5.6.2.3"/>
    </reaction>
</comment>
<name>A0A927C0N9_9GAMM</name>
<evidence type="ECO:0000256" key="11">
    <source>
        <dbReference type="HAMAP-Rule" id="MF_02205"/>
    </source>
</evidence>
<keyword evidence="9 11" id="KW-0238">DNA-binding</keyword>
<evidence type="ECO:0000313" key="13">
    <source>
        <dbReference type="EMBL" id="MBD2858023.1"/>
    </source>
</evidence>
<dbReference type="InterPro" id="IPR027417">
    <property type="entry name" value="P-loop_NTPase"/>
</dbReference>
<dbReference type="Gene3D" id="3.40.50.300">
    <property type="entry name" value="P-loop containing nucleotide triphosphate hydrolases"/>
    <property type="match status" value="2"/>
</dbReference>
<proteinExistence type="inferred from homology"/>
<dbReference type="Pfam" id="PF13307">
    <property type="entry name" value="Helicase_C_2"/>
    <property type="match status" value="1"/>
</dbReference>
<feature type="binding site" evidence="11">
    <location>
        <position position="212"/>
    </location>
    <ligand>
        <name>[4Fe-4S] cluster</name>
        <dbReference type="ChEBI" id="CHEBI:49883"/>
    </ligand>
</feature>
<dbReference type="InterPro" id="IPR011545">
    <property type="entry name" value="DEAD/DEAH_box_helicase_dom"/>
</dbReference>
<dbReference type="GO" id="GO:0003677">
    <property type="term" value="F:DNA binding"/>
    <property type="evidence" value="ECO:0007669"/>
    <property type="project" value="UniProtKB-UniRule"/>
</dbReference>
<reference evidence="13" key="1">
    <citation type="submission" date="2020-09" db="EMBL/GenBank/DDBJ databases">
        <authorList>
            <person name="Yoon J.-W."/>
        </authorList>
    </citation>
    <scope>NUCLEOTIDE SEQUENCE</scope>
    <source>
        <strain evidence="13">KMU-158</strain>
    </source>
</reference>
<keyword evidence="2 11" id="KW-0479">Metal-binding</keyword>
<evidence type="ECO:0000256" key="1">
    <source>
        <dbReference type="ARBA" id="ARBA00022485"/>
    </source>
</evidence>
<dbReference type="InterPro" id="IPR014013">
    <property type="entry name" value="Helic_SF1/SF2_ATP-bd_DinG/Rad3"/>
</dbReference>
<dbReference type="EMBL" id="JACXLD010000001">
    <property type="protein sequence ID" value="MBD2858023.1"/>
    <property type="molecule type" value="Genomic_DNA"/>
</dbReference>
<dbReference type="RefSeq" id="WP_190762383.1">
    <property type="nucleotide sequence ID" value="NZ_JACXLD010000001.1"/>
</dbReference>
<dbReference type="GO" id="GO:0009432">
    <property type="term" value="P:SOS response"/>
    <property type="evidence" value="ECO:0007669"/>
    <property type="project" value="TreeGrafter"/>
</dbReference>
<feature type="domain" description="Helicase ATP-binding" evidence="12">
    <location>
        <begin position="15"/>
        <end position="321"/>
    </location>
</feature>
<feature type="binding site" evidence="11">
    <location>
        <position position="206"/>
    </location>
    <ligand>
        <name>[4Fe-4S] cluster</name>
        <dbReference type="ChEBI" id="CHEBI:49883"/>
    </ligand>
</feature>
<protein>
    <recommendedName>
        <fullName evidence="11">ATP-dependent DNA helicase DinG</fullName>
        <ecNumber evidence="11">5.6.2.3</ecNumber>
    </recommendedName>
    <alternativeName>
        <fullName evidence="11">DNA 5'-3' helicase DinG</fullName>
    </alternativeName>
</protein>
<keyword evidence="3 11" id="KW-0547">Nucleotide-binding</keyword>
<dbReference type="GO" id="GO:0033677">
    <property type="term" value="F:DNA/RNA helicase activity"/>
    <property type="evidence" value="ECO:0007669"/>
    <property type="project" value="TreeGrafter"/>
</dbReference>
<comment type="function">
    <text evidence="11">DNA-dependent ATPase and 5'-3' DNA helicase. Unwinds D-loops, R-loops, forked DNA and G-quadruplex DNA.</text>
</comment>
<keyword evidence="1 11" id="KW-0004">4Fe-4S</keyword>
<keyword evidence="5 11" id="KW-0347">Helicase</keyword>
<evidence type="ECO:0000256" key="4">
    <source>
        <dbReference type="ARBA" id="ARBA00022801"/>
    </source>
</evidence>
<dbReference type="NCBIfam" id="NF008729">
    <property type="entry name" value="PRK11747.1"/>
    <property type="match status" value="1"/>
</dbReference>
<dbReference type="PANTHER" id="PTHR11472:SF59">
    <property type="entry name" value="ATP-DEPENDENT DNA HELICASE DING"/>
    <property type="match status" value="1"/>
</dbReference>
<evidence type="ECO:0000256" key="5">
    <source>
        <dbReference type="ARBA" id="ARBA00022806"/>
    </source>
</evidence>
<keyword evidence="8 11" id="KW-0411">Iron-sulfur</keyword>
<dbReference type="InterPro" id="IPR006555">
    <property type="entry name" value="ATP-dep_Helicase_C"/>
</dbReference>
<dbReference type="Proteomes" id="UP000610558">
    <property type="component" value="Unassembled WGS sequence"/>
</dbReference>
<comment type="cofactor">
    <cofactor evidence="11">
        <name>[4Fe-4S] cluster</name>
        <dbReference type="ChEBI" id="CHEBI:49883"/>
    </cofactor>
    <text evidence="11">Binds 1 [4Fe-4S] cluster.</text>
</comment>
<feature type="binding site" evidence="11">
    <location>
        <position position="201"/>
    </location>
    <ligand>
        <name>[4Fe-4S] cluster</name>
        <dbReference type="ChEBI" id="CHEBI:49883"/>
    </ligand>
</feature>
<organism evidence="13 14">
    <name type="scientific">Spongiibacter pelagi</name>
    <dbReference type="NCBI Taxonomy" id="2760804"/>
    <lineage>
        <taxon>Bacteria</taxon>
        <taxon>Pseudomonadati</taxon>
        <taxon>Pseudomonadota</taxon>
        <taxon>Gammaproteobacteria</taxon>
        <taxon>Cellvibrionales</taxon>
        <taxon>Spongiibacteraceae</taxon>
        <taxon>Spongiibacter</taxon>
    </lineage>
</organism>
<dbReference type="InterPro" id="IPR010614">
    <property type="entry name" value="RAD3-like_helicase_DEAD"/>
</dbReference>
<evidence type="ECO:0000256" key="8">
    <source>
        <dbReference type="ARBA" id="ARBA00023014"/>
    </source>
</evidence>
<sequence length="707" mass="78147">MLSDTVKDEIQQAYRQFLGAKKLNPRYGQRLMIAHIARCLGGVKRNQDGHRVGGDHLCVVEAGTGTGKTLAYALAAIPIARERNKTLVISTATVALQEQILYRDLPDVLAHSGLHFSLALSKGRRRYLCLNKLDQLMSGGSGAFPLFTDEQAGNPDDHSLNLYRQFVESLGTGEWDGDRDSWETVIPENQWLPVTTDHAQCTGRRCSHVRQCSFFRARESLTQAEVVVANHDLVLADLALGGGAILPPPEDCIYIFDEAHHLPDKVINHFSANLRLGASERWLEQSERGLATMIGIPDLDLDLKLKLESLHTCMGVLRKNLPLLRPVLERYLEDCEEKQGRKTYRFSEGQVPDELSRLAADLRIATAAMVEQAENVVELFQERMDKERVSLSREDLENGLASASAVRFRGEAMLSLWQSYSIADQAGRPPLARWLILAESGQGLFDIELNSSPILASNTLKSVLWSRCHAAVMTSATLTALGKFDRFSMRAGLYEDASFEVVPSPFKHAEAGELYIPAMSCDAGNAEAHTDAIIELLPTLLDRSAGSLVLFSSRRQLNNVLENLPADWASLILAQDLLPKAEILKTHCERIDSGVGSVIFGLASFAEGVDLPGKYCSHVVIAKIPFAVPEDPVEEALAEWISQNNGNPFMEITVPDAAIKLVQASGRLLRNEADTGRITILDRRIVTRHYGRKMLASLPPYKQSIEN</sequence>
<dbReference type="InterPro" id="IPR045028">
    <property type="entry name" value="DinG/Rad3-like"/>
</dbReference>
<accession>A0A927C0N9</accession>
<dbReference type="GO" id="GO:0051539">
    <property type="term" value="F:4 iron, 4 sulfur cluster binding"/>
    <property type="evidence" value="ECO:0007669"/>
    <property type="project" value="UniProtKB-UniRule"/>
</dbReference>
<evidence type="ECO:0000256" key="7">
    <source>
        <dbReference type="ARBA" id="ARBA00023004"/>
    </source>
</evidence>
<keyword evidence="14" id="KW-1185">Reference proteome</keyword>
<keyword evidence="6 11" id="KW-0067">ATP-binding</keyword>
<keyword evidence="7 11" id="KW-0408">Iron</keyword>
<keyword evidence="10 11" id="KW-0413">Isomerase</keyword>
<evidence type="ECO:0000256" key="2">
    <source>
        <dbReference type="ARBA" id="ARBA00022723"/>
    </source>
</evidence>
<evidence type="ECO:0000313" key="14">
    <source>
        <dbReference type="Proteomes" id="UP000610558"/>
    </source>
</evidence>
<dbReference type="GO" id="GO:0016818">
    <property type="term" value="F:hydrolase activity, acting on acid anhydrides, in phosphorus-containing anhydrides"/>
    <property type="evidence" value="ECO:0007669"/>
    <property type="project" value="InterPro"/>
</dbReference>
<evidence type="ECO:0000256" key="9">
    <source>
        <dbReference type="ARBA" id="ARBA00023125"/>
    </source>
</evidence>
<evidence type="ECO:0000256" key="10">
    <source>
        <dbReference type="ARBA" id="ARBA00023235"/>
    </source>
</evidence>
<dbReference type="SUPFAM" id="SSF52540">
    <property type="entry name" value="P-loop containing nucleoside triphosphate hydrolases"/>
    <property type="match status" value="1"/>
</dbReference>
<evidence type="ECO:0000256" key="6">
    <source>
        <dbReference type="ARBA" id="ARBA00022840"/>
    </source>
</evidence>
<dbReference type="Pfam" id="PF06733">
    <property type="entry name" value="DEAD_2"/>
    <property type="match status" value="1"/>
</dbReference>
<dbReference type="InterPro" id="IPR039000">
    <property type="entry name" value="DinG_proteobact"/>
</dbReference>
<dbReference type="GO" id="GO:0006281">
    <property type="term" value="P:DNA repair"/>
    <property type="evidence" value="ECO:0007669"/>
    <property type="project" value="TreeGrafter"/>
</dbReference>
<keyword evidence="4 11" id="KW-0378">Hydrolase</keyword>
<feature type="binding site" evidence="11">
    <location>
        <position position="129"/>
    </location>
    <ligand>
        <name>[4Fe-4S] cluster</name>
        <dbReference type="ChEBI" id="CHEBI:49883"/>
    </ligand>
</feature>
<dbReference type="GO" id="GO:0043139">
    <property type="term" value="F:5'-3' DNA helicase activity"/>
    <property type="evidence" value="ECO:0007669"/>
    <property type="project" value="UniProtKB-UniRule"/>
</dbReference>
<dbReference type="PROSITE" id="PS51193">
    <property type="entry name" value="HELICASE_ATP_BIND_2"/>
    <property type="match status" value="1"/>
</dbReference>
<comment type="similarity">
    <text evidence="11">Belongs to the helicase family. DinG subfamily. Type 1 sub-subfamily.</text>
</comment>
<dbReference type="EC" id="5.6.2.3" evidence="11"/>
<dbReference type="PANTHER" id="PTHR11472">
    <property type="entry name" value="DNA REPAIR DEAD HELICASE RAD3/XP-D SUBFAMILY MEMBER"/>
    <property type="match status" value="1"/>
</dbReference>
<dbReference type="GO" id="GO:0046872">
    <property type="term" value="F:metal ion binding"/>
    <property type="evidence" value="ECO:0007669"/>
    <property type="project" value="UniProtKB-KW"/>
</dbReference>
<dbReference type="HAMAP" id="MF_02205">
    <property type="entry name" value="DinG_proteobact"/>
    <property type="match status" value="1"/>
</dbReference>
<evidence type="ECO:0000259" key="12">
    <source>
        <dbReference type="PROSITE" id="PS51193"/>
    </source>
</evidence>
<dbReference type="SMART" id="SM00491">
    <property type="entry name" value="HELICc2"/>
    <property type="match status" value="1"/>
</dbReference>